<gene>
    <name evidence="3" type="ORF">IDM48_01425</name>
</gene>
<feature type="chain" id="PRO_5028831549" description="SCP domain-containing protein" evidence="1">
    <location>
        <begin position="39"/>
        <end position="374"/>
    </location>
</feature>
<dbReference type="Pfam" id="PF00188">
    <property type="entry name" value="CAP"/>
    <property type="match status" value="1"/>
</dbReference>
<dbReference type="RefSeq" id="WP_190617739.1">
    <property type="nucleotide sequence ID" value="NZ_CP061538.1"/>
</dbReference>
<keyword evidence="4" id="KW-1185">Reference proteome</keyword>
<organism evidence="3 4">
    <name type="scientific">Rothia amarae</name>
    <dbReference type="NCBI Taxonomy" id="169480"/>
    <lineage>
        <taxon>Bacteria</taxon>
        <taxon>Bacillati</taxon>
        <taxon>Actinomycetota</taxon>
        <taxon>Actinomycetes</taxon>
        <taxon>Micrococcales</taxon>
        <taxon>Micrococcaceae</taxon>
        <taxon>Rothia</taxon>
    </lineage>
</organism>
<dbReference type="Proteomes" id="UP000516421">
    <property type="component" value="Chromosome"/>
</dbReference>
<dbReference type="InterPro" id="IPR035940">
    <property type="entry name" value="CAP_sf"/>
</dbReference>
<dbReference type="CDD" id="cd05379">
    <property type="entry name" value="CAP_bacterial"/>
    <property type="match status" value="1"/>
</dbReference>
<evidence type="ECO:0000313" key="3">
    <source>
        <dbReference type="EMBL" id="QNV40140.1"/>
    </source>
</evidence>
<evidence type="ECO:0000259" key="2">
    <source>
        <dbReference type="Pfam" id="PF00188"/>
    </source>
</evidence>
<dbReference type="InterPro" id="IPR014044">
    <property type="entry name" value="CAP_dom"/>
</dbReference>
<dbReference type="EMBL" id="CP061538">
    <property type="protein sequence ID" value="QNV40140.1"/>
    <property type="molecule type" value="Genomic_DNA"/>
</dbReference>
<reference evidence="3 4" key="1">
    <citation type="submission" date="2020-09" db="EMBL/GenBank/DDBJ databases">
        <title>Investigation of environmental microbe.</title>
        <authorList>
            <person name="Ou Y."/>
            <person name="Kang Q."/>
        </authorList>
    </citation>
    <scope>NUCLEOTIDE SEQUENCE [LARGE SCALE GENOMIC DNA]</scope>
    <source>
        <strain evidence="3 4">KJZ-9</strain>
    </source>
</reference>
<proteinExistence type="predicted"/>
<evidence type="ECO:0000313" key="4">
    <source>
        <dbReference type="Proteomes" id="UP000516421"/>
    </source>
</evidence>
<dbReference type="AlphaFoldDB" id="A0A7H2BKE4"/>
<dbReference type="Pfam" id="PF08310">
    <property type="entry name" value="LGFP"/>
    <property type="match status" value="2"/>
</dbReference>
<protein>
    <recommendedName>
        <fullName evidence="2">SCP domain-containing protein</fullName>
    </recommendedName>
</protein>
<dbReference type="Gene3D" id="3.40.33.10">
    <property type="entry name" value="CAP"/>
    <property type="match status" value="1"/>
</dbReference>
<accession>A0A7H2BKE4</accession>
<dbReference type="InterPro" id="IPR013207">
    <property type="entry name" value="LGFP"/>
</dbReference>
<feature type="signal peptide" evidence="1">
    <location>
        <begin position="1"/>
        <end position="38"/>
    </location>
</feature>
<feature type="domain" description="SCP" evidence="2">
    <location>
        <begin position="59"/>
        <end position="162"/>
    </location>
</feature>
<evidence type="ECO:0000256" key="1">
    <source>
        <dbReference type="SAM" id="SignalP"/>
    </source>
</evidence>
<dbReference type="KEGG" id="rama:IDM48_01425"/>
<keyword evidence="1" id="KW-0732">Signal</keyword>
<dbReference type="SUPFAM" id="SSF55797">
    <property type="entry name" value="PR-1-like"/>
    <property type="match status" value="1"/>
</dbReference>
<name>A0A7H2BKE4_9MICC</name>
<sequence>MSQNTMNQIGSFSLSRRHAGLAALVGLGTLAVSSAAQASSSDIRTVSEQYRAADAQRLLDLVNEYRAEHGLEALRHSATVASVMDNEAKRQFDQGFFSHGTEFLNNPKVQGYSFVREVIALSYNDDISQLLAFWKSSPAHNAAILAPSANTCGIGLCYGYGNNLPWRVLGNMGIYRYDTDGPSDIQNTVSGASTAVQPSGFKVRDGIAAGYYRDGGAARFGEPTMNERGGLLDGGAWQNFNKDGKIHTFMWSNYTGAHPVFRQGAIGRFWINNGCENTLGYPTMAEQGGLVDGGYYQVFNKSGERSKVLWSPATGVHSVYENGAIGAEFARRGFENGVGYPTTEEYWDGIFVRQNFSGGQVISWNSFTGAVSVA</sequence>